<reference evidence="1 2" key="1">
    <citation type="journal article" date="2020" name="Arch. Microbiol.">
        <title>Bradyrhizobium uaiense sp. nov., a new highly efficient cowpea symbiont.</title>
        <authorList>
            <person name="Cabral Michel D."/>
            <person name="Azarias Guimaraes A."/>
            <person name="Martins da Costa E."/>
            <person name="Soares de Carvalho T."/>
            <person name="Balsanelli E."/>
            <person name="Willems A."/>
            <person name="Maltempi de Souza E."/>
            <person name="de Souza Moreira F.M."/>
        </authorList>
    </citation>
    <scope>NUCLEOTIDE SEQUENCE [LARGE SCALE GENOMIC DNA]</scope>
    <source>
        <strain evidence="1 2">UFLA 03-164</strain>
    </source>
</reference>
<evidence type="ECO:0000313" key="2">
    <source>
        <dbReference type="Proteomes" id="UP000468531"/>
    </source>
</evidence>
<dbReference type="RefSeq" id="WP_163161908.1">
    <property type="nucleotide sequence ID" value="NZ_VKHP01000305.1"/>
</dbReference>
<comment type="caution">
    <text evidence="1">The sequence shown here is derived from an EMBL/GenBank/DDBJ whole genome shotgun (WGS) entry which is preliminary data.</text>
</comment>
<name>A0A6P1BV56_9BRAD</name>
<dbReference type="EMBL" id="VKHP01000305">
    <property type="protein sequence ID" value="NEV02064.1"/>
    <property type="molecule type" value="Genomic_DNA"/>
</dbReference>
<dbReference type="Proteomes" id="UP000468531">
    <property type="component" value="Unassembled WGS sequence"/>
</dbReference>
<dbReference type="InterPro" id="IPR035069">
    <property type="entry name" value="TTHA1013/TTHA0281-like"/>
</dbReference>
<dbReference type="AlphaFoldDB" id="A0A6P1BV56"/>
<evidence type="ECO:0008006" key="3">
    <source>
        <dbReference type="Google" id="ProtNLM"/>
    </source>
</evidence>
<keyword evidence="2" id="KW-1185">Reference proteome</keyword>
<proteinExistence type="predicted"/>
<protein>
    <recommendedName>
        <fullName evidence="3">HicB-like antitoxin of toxin-antitoxin system domain-containing protein</fullName>
    </recommendedName>
</protein>
<sequence>MDLRELLSIPYLLEAEAVETEPGQWRVRLAYPELPGCTAEAAVVEEALRELERRRIELIVGLVEEGKQPPIPRQPLAASDPLWTAQDLGLSDRVAALLGDAADPTNRN</sequence>
<evidence type="ECO:0000313" key="1">
    <source>
        <dbReference type="EMBL" id="NEV02064.1"/>
    </source>
</evidence>
<gene>
    <name evidence="1" type="ORF">FNJ47_41550</name>
</gene>
<dbReference type="Gene3D" id="3.30.160.250">
    <property type="match status" value="1"/>
</dbReference>
<dbReference type="SUPFAM" id="SSF143100">
    <property type="entry name" value="TTHA1013/TTHA0281-like"/>
    <property type="match status" value="1"/>
</dbReference>
<accession>A0A6P1BV56</accession>
<organism evidence="1 2">
    <name type="scientific">Bradyrhizobium uaiense</name>
    <dbReference type="NCBI Taxonomy" id="2594946"/>
    <lineage>
        <taxon>Bacteria</taxon>
        <taxon>Pseudomonadati</taxon>
        <taxon>Pseudomonadota</taxon>
        <taxon>Alphaproteobacteria</taxon>
        <taxon>Hyphomicrobiales</taxon>
        <taxon>Nitrobacteraceae</taxon>
        <taxon>Bradyrhizobium</taxon>
    </lineage>
</organism>